<protein>
    <recommendedName>
        <fullName evidence="3">Outer membrane channel</fullName>
    </recommendedName>
</protein>
<dbReference type="KEGG" id="gme:Gmet_1341"/>
<sequence>MSQHDSLFFPGTRMLRAVLLAILALPMLASSASALSSPNIPLDSPVYSYLEKLAGFGLVQSDVAGIKPFSRAEAARLLLEAEWALEAGGGSGDPAFARSIMEELRRKIPREAALYTEPDKASAVDVNPLSSARIRYVYLDGKPRSYERPVHDPGNDGVFGIGSGLRPANPYPSPIQQHGTEGTPLMENNEGIIYRDGHNAELRFSAEAHVKSVASALVEPQLSYSRGGDGATVKLVKGYLKLGGGGLELEVGRDANWLGLGNRGTVTLTNNAENFDLVKLSSPEPIQLKYIGAIKYTFIGSRFDATVTNGVERRPWFLGAKLSVKPVDIFELGINLGKEFGGPGVNNSFGDYVRGIVGGTSADNTNNLAGVEMRLRLPFLRNTEIYGEFSGEDSASFWPIVESYVAGFFIPRLTAGGRDDLRFEFFKGNNILYTSGTFPEGYLYKGMPIGHSQGGAVIEFYLRYSHWFSARNNLALEFYRTDRGHEGRVKVDAAGNFDPNGVMQAIEKKHAGRISWTLPVHGDLDMNLLYGIEKVENVDLRSGNDRTNQLFKAELRYRY</sequence>
<dbReference type="InterPro" id="IPR038636">
    <property type="entry name" value="Wzi_sf"/>
</dbReference>
<gene>
    <name evidence="1" type="ordered locus">Gmet_1341</name>
</gene>
<dbReference type="STRING" id="269799.Gmet_1341"/>
<dbReference type="EMBL" id="CP000148">
    <property type="protein sequence ID" value="ABB31576.1"/>
    <property type="molecule type" value="Genomic_DNA"/>
</dbReference>
<dbReference type="Gene3D" id="2.40.160.130">
    <property type="entry name" value="Capsule assembly protein Wzi"/>
    <property type="match status" value="1"/>
</dbReference>
<keyword evidence="2" id="KW-1185">Reference proteome</keyword>
<name>Q39VZ8_GEOMG</name>
<dbReference type="Proteomes" id="UP000007073">
    <property type="component" value="Chromosome"/>
</dbReference>
<accession>Q39VZ8</accession>
<evidence type="ECO:0000313" key="1">
    <source>
        <dbReference type="EMBL" id="ABB31576.1"/>
    </source>
</evidence>
<dbReference type="AlphaFoldDB" id="Q39VZ8"/>
<reference evidence="1 2" key="1">
    <citation type="submission" date="2005-10" db="EMBL/GenBank/DDBJ databases">
        <title>Complete sequence of Geobacter metallireducens GS-15.</title>
        <authorList>
            <consortium name="US DOE Joint Genome Institute"/>
            <person name="Copeland A."/>
            <person name="Lucas S."/>
            <person name="Lapidus A."/>
            <person name="Barry K."/>
            <person name="Detter J.C."/>
            <person name="Glavina T."/>
            <person name="Hammon N."/>
            <person name="Israni S."/>
            <person name="Pitluck S."/>
            <person name="Di Bartolo G."/>
            <person name="Chain P."/>
            <person name="Schmutz J."/>
            <person name="Larimer F."/>
            <person name="Land M."/>
            <person name="Kyrpides N."/>
            <person name="Ivanova N."/>
            <person name="Richardson P."/>
        </authorList>
    </citation>
    <scope>NUCLEOTIDE SEQUENCE [LARGE SCALE GENOMIC DNA]</scope>
    <source>
        <strain evidence="2">ATCC 53774 / DSM 7210 / GS-15</strain>
    </source>
</reference>
<dbReference type="InterPro" id="IPR026950">
    <property type="entry name" value="Caps_assemb_Wzi"/>
</dbReference>
<organism evidence="1 2">
    <name type="scientific">Geobacter metallireducens (strain ATCC 53774 / DSM 7210 / GS-15)</name>
    <dbReference type="NCBI Taxonomy" id="269799"/>
    <lineage>
        <taxon>Bacteria</taxon>
        <taxon>Pseudomonadati</taxon>
        <taxon>Thermodesulfobacteriota</taxon>
        <taxon>Desulfuromonadia</taxon>
        <taxon>Geobacterales</taxon>
        <taxon>Geobacteraceae</taxon>
        <taxon>Geobacter</taxon>
    </lineage>
</organism>
<evidence type="ECO:0008006" key="3">
    <source>
        <dbReference type="Google" id="ProtNLM"/>
    </source>
</evidence>
<evidence type="ECO:0000313" key="2">
    <source>
        <dbReference type="Proteomes" id="UP000007073"/>
    </source>
</evidence>
<dbReference type="Pfam" id="PF14052">
    <property type="entry name" value="Caps_assemb_Wzi"/>
    <property type="match status" value="1"/>
</dbReference>
<reference evidence="1 2" key="2">
    <citation type="journal article" date="2009" name="BMC Microbiol.">
        <title>The genome sequence of Geobacter metallireducens: features of metabolism, physiology and regulation common and dissimilar to Geobacter sulfurreducens.</title>
        <authorList>
            <person name="Aklujkar M."/>
            <person name="Krushkal J."/>
            <person name="DiBartolo G."/>
            <person name="Lapidus A."/>
            <person name="Land M.L."/>
            <person name="Lovley D.R."/>
        </authorList>
    </citation>
    <scope>NUCLEOTIDE SEQUENCE [LARGE SCALE GENOMIC DNA]</scope>
    <source>
        <strain evidence="2">ATCC 53774 / DSM 7210 / GS-15</strain>
    </source>
</reference>
<proteinExistence type="predicted"/>
<dbReference type="eggNOG" id="COG1629">
    <property type="taxonomic scope" value="Bacteria"/>
</dbReference>
<dbReference type="HOGENOM" id="CLU_033718_0_0_7"/>